<evidence type="ECO:0008006" key="3">
    <source>
        <dbReference type="Google" id="ProtNLM"/>
    </source>
</evidence>
<dbReference type="Gene3D" id="1.25.40.10">
    <property type="entry name" value="Tetratricopeptide repeat domain"/>
    <property type="match status" value="1"/>
</dbReference>
<evidence type="ECO:0000313" key="1">
    <source>
        <dbReference type="EMBL" id="BBH18531.1"/>
    </source>
</evidence>
<dbReference type="InterPro" id="IPR011990">
    <property type="entry name" value="TPR-like_helical_dom_sf"/>
</dbReference>
<dbReference type="RefSeq" id="WP_197715206.1">
    <property type="nucleotide sequence ID" value="NZ_AP019307.1"/>
</dbReference>
<sequence>MSEFEFTAPRAIFMPQRGYEDAYRTAYDLLVRRFPAEALSLIEPALAEDSDHRGLLTLRAWAYMLRAQLGRAEADLRALVERDPSDAWALHGLGRVLERQFRPAEALGYLRLAAVMSDDYDHQAAVYRVEQQLARES</sequence>
<reference evidence="1 2" key="1">
    <citation type="submission" date="2018-11" db="EMBL/GenBank/DDBJ databases">
        <title>Complete genome sequence of Nocardioides baekrokdamisoli strain KCTC 39748.</title>
        <authorList>
            <person name="Kang S.W."/>
            <person name="Lee K.C."/>
            <person name="Kim K.K."/>
            <person name="Kim J.S."/>
            <person name="Kim D.S."/>
            <person name="Ko S.H."/>
            <person name="Yang S.H."/>
            <person name="Shin Y.K."/>
            <person name="Lee J.S."/>
        </authorList>
    </citation>
    <scope>NUCLEOTIDE SEQUENCE [LARGE SCALE GENOMIC DNA]</scope>
    <source>
        <strain evidence="1 2">KCTC 39748</strain>
    </source>
</reference>
<keyword evidence="2" id="KW-1185">Reference proteome</keyword>
<dbReference type="KEGG" id="nbe:Back2_28180"/>
<name>A0A3G9IXW8_9ACTN</name>
<gene>
    <name evidence="1" type="ORF">Back2_28180</name>
</gene>
<accession>A0A3G9IXW8</accession>
<dbReference type="Proteomes" id="UP000271573">
    <property type="component" value="Chromosome"/>
</dbReference>
<evidence type="ECO:0000313" key="2">
    <source>
        <dbReference type="Proteomes" id="UP000271573"/>
    </source>
</evidence>
<dbReference type="EMBL" id="AP019307">
    <property type="protein sequence ID" value="BBH18531.1"/>
    <property type="molecule type" value="Genomic_DNA"/>
</dbReference>
<protein>
    <recommendedName>
        <fullName evidence="3">Tetratricopeptide repeat protein</fullName>
    </recommendedName>
</protein>
<organism evidence="1 2">
    <name type="scientific">Nocardioides baekrokdamisoli</name>
    <dbReference type="NCBI Taxonomy" id="1804624"/>
    <lineage>
        <taxon>Bacteria</taxon>
        <taxon>Bacillati</taxon>
        <taxon>Actinomycetota</taxon>
        <taxon>Actinomycetes</taxon>
        <taxon>Propionibacteriales</taxon>
        <taxon>Nocardioidaceae</taxon>
        <taxon>Nocardioides</taxon>
    </lineage>
</organism>
<proteinExistence type="predicted"/>
<dbReference type="SUPFAM" id="SSF48452">
    <property type="entry name" value="TPR-like"/>
    <property type="match status" value="1"/>
</dbReference>
<dbReference type="AlphaFoldDB" id="A0A3G9IXW8"/>